<reference evidence="3" key="1">
    <citation type="submission" date="2013-01" db="EMBL/GenBank/DDBJ databases">
        <title>Draft Genome Sequence of a Mulberry Tree, Morus notabilis C.K. Schneid.</title>
        <authorList>
            <person name="He N."/>
            <person name="Zhao S."/>
        </authorList>
    </citation>
    <scope>NUCLEOTIDE SEQUENCE</scope>
</reference>
<gene>
    <name evidence="2" type="ORF">L484_011011</name>
</gene>
<accession>W9REV5</accession>
<dbReference type="AlphaFoldDB" id="W9REV5"/>
<proteinExistence type="predicted"/>
<keyword evidence="3" id="KW-1185">Reference proteome</keyword>
<sequence>MPHKLSAKQKKKSLCEKSMLLVANIIKLSSLSFVTVSFNKKTSVRSTPKAVEKKRASSSTAKVAETMDSLVPECSRSQRSKEPESGSKPRSCLMELPKKVSPLYVTREKEQDIDDRAADFIRRTHEKIKKSDLNSATKRFSYKFPISAPNIVREVKLSKF</sequence>
<dbReference type="Proteomes" id="UP000030645">
    <property type="component" value="Unassembled WGS sequence"/>
</dbReference>
<name>W9REV5_9ROSA</name>
<organism evidence="2 3">
    <name type="scientific">Morus notabilis</name>
    <dbReference type="NCBI Taxonomy" id="981085"/>
    <lineage>
        <taxon>Eukaryota</taxon>
        <taxon>Viridiplantae</taxon>
        <taxon>Streptophyta</taxon>
        <taxon>Embryophyta</taxon>
        <taxon>Tracheophyta</taxon>
        <taxon>Spermatophyta</taxon>
        <taxon>Magnoliopsida</taxon>
        <taxon>eudicotyledons</taxon>
        <taxon>Gunneridae</taxon>
        <taxon>Pentapetalae</taxon>
        <taxon>rosids</taxon>
        <taxon>fabids</taxon>
        <taxon>Rosales</taxon>
        <taxon>Moraceae</taxon>
        <taxon>Moreae</taxon>
        <taxon>Morus</taxon>
    </lineage>
</organism>
<feature type="region of interest" description="Disordered" evidence="1">
    <location>
        <begin position="49"/>
        <end position="92"/>
    </location>
</feature>
<dbReference type="eggNOG" id="ENOG502SX9I">
    <property type="taxonomic scope" value="Eukaryota"/>
</dbReference>
<evidence type="ECO:0000313" key="2">
    <source>
        <dbReference type="EMBL" id="EXB74732.1"/>
    </source>
</evidence>
<protein>
    <submittedName>
        <fullName evidence="2">Uncharacterized protein</fullName>
    </submittedName>
</protein>
<dbReference type="EMBL" id="KE344656">
    <property type="protein sequence ID" value="EXB74732.1"/>
    <property type="molecule type" value="Genomic_DNA"/>
</dbReference>
<evidence type="ECO:0000256" key="1">
    <source>
        <dbReference type="SAM" id="MobiDB-lite"/>
    </source>
</evidence>
<evidence type="ECO:0000313" key="3">
    <source>
        <dbReference type="Proteomes" id="UP000030645"/>
    </source>
</evidence>